<dbReference type="InterPro" id="IPR001810">
    <property type="entry name" value="F-box_dom"/>
</dbReference>
<dbReference type="VEuPathDB" id="FungiDB:MUCCIDRAFT_84993"/>
<protein>
    <recommendedName>
        <fullName evidence="1">F-box domain-containing protein</fullName>
    </recommendedName>
</protein>
<keyword evidence="3" id="KW-1185">Reference proteome</keyword>
<dbReference type="OrthoDB" id="421226at2759"/>
<dbReference type="Gene3D" id="3.80.10.10">
    <property type="entry name" value="Ribonuclease Inhibitor"/>
    <property type="match status" value="1"/>
</dbReference>
<sequence>MATSEHHLPVEVWLNIFDQVQDKQQLAQCKLVCKRWAQLVEMAMLKTVVLTETNTPKLYQHLLKNPRSIRYVQVVDLSKYPINNLLHLYDFMTLVMTPSLKAIDANMCSSEFHEMLLEIVAQKPDDRIQLERLPMTTFSNDAYAALVSLLRKTLRLLVLGFIESARVELLGSVSNNLNMFERLTDLRVIDLIQYIDSVPKLDAMLKGCSHLTSLLLGVDQSPTRIATANLDTWLSQNVHKVDSVKSIFVRNTSIRSSEQDEDTSGGFYLDLLRYLSFKYPKVNDVSINLYKQKDQPIVQSLFENAETVKLQNWKVDTIDHAEQIMNVWKSQTNSLVIQYREPLLYEDYACVMNVDKVKKDNHAKLALQYILLQVPAERIQQIVASVGNTLTKFLEIDVVEYQEIDKEFSPFTFLQSTPFIDHLKVSASNLVQALPLAPLTRLHTLELDVVKLSPKDVTAIASWALHLKHLTLKCRKFITDHRNPLGDLSYRTITLPQLDLSTLTFKGDMLSQDLCISFATAKSRPQLYYAAPARPIVRTTLEESELYTHATESITIRCKSLKRLSVSLDDVILEMEFDEEGNVIESNPAVVDSKMTQLQQDIRDLSTENALLKTENQTVTTKYEQAKKHLTQAQIQTIEKQDI</sequence>
<dbReference type="Proteomes" id="UP000077051">
    <property type="component" value="Unassembled WGS sequence"/>
</dbReference>
<comment type="caution">
    <text evidence="2">The sequence shown here is derived from an EMBL/GenBank/DDBJ whole genome shotgun (WGS) entry which is preliminary data.</text>
</comment>
<evidence type="ECO:0000313" key="3">
    <source>
        <dbReference type="Proteomes" id="UP000077051"/>
    </source>
</evidence>
<dbReference type="SUPFAM" id="SSF81383">
    <property type="entry name" value="F-box domain"/>
    <property type="match status" value="1"/>
</dbReference>
<dbReference type="CDD" id="cd09917">
    <property type="entry name" value="F-box_SF"/>
    <property type="match status" value="1"/>
</dbReference>
<evidence type="ECO:0000313" key="2">
    <source>
        <dbReference type="EMBL" id="OAD00867.1"/>
    </source>
</evidence>
<organism evidence="2 3">
    <name type="scientific">Mucor lusitanicus CBS 277.49</name>
    <dbReference type="NCBI Taxonomy" id="747725"/>
    <lineage>
        <taxon>Eukaryota</taxon>
        <taxon>Fungi</taxon>
        <taxon>Fungi incertae sedis</taxon>
        <taxon>Mucoromycota</taxon>
        <taxon>Mucoromycotina</taxon>
        <taxon>Mucoromycetes</taxon>
        <taxon>Mucorales</taxon>
        <taxon>Mucorineae</taxon>
        <taxon>Mucoraceae</taxon>
        <taxon>Mucor</taxon>
    </lineage>
</organism>
<dbReference type="InterPro" id="IPR032675">
    <property type="entry name" value="LRR_dom_sf"/>
</dbReference>
<dbReference type="EMBL" id="AMYB01000006">
    <property type="protein sequence ID" value="OAD00867.1"/>
    <property type="molecule type" value="Genomic_DNA"/>
</dbReference>
<dbReference type="Pfam" id="PF12937">
    <property type="entry name" value="F-box-like"/>
    <property type="match status" value="1"/>
</dbReference>
<accession>A0A162YVC5</accession>
<feature type="domain" description="F-box" evidence="1">
    <location>
        <begin position="7"/>
        <end position="40"/>
    </location>
</feature>
<proteinExistence type="predicted"/>
<reference evidence="2 3" key="1">
    <citation type="submission" date="2015-06" db="EMBL/GenBank/DDBJ databases">
        <title>Expansion of signal transduction pathways in fungi by whole-genome duplication.</title>
        <authorList>
            <consortium name="DOE Joint Genome Institute"/>
            <person name="Corrochano L.M."/>
            <person name="Kuo A."/>
            <person name="Marcet-Houben M."/>
            <person name="Polaino S."/>
            <person name="Salamov A."/>
            <person name="Villalobos J.M."/>
            <person name="Alvarez M.I."/>
            <person name="Avalos J."/>
            <person name="Benito E.P."/>
            <person name="Benoit I."/>
            <person name="Burger G."/>
            <person name="Camino L.P."/>
            <person name="Canovas D."/>
            <person name="Cerda-Olmedo E."/>
            <person name="Cheng J.-F."/>
            <person name="Dominguez A."/>
            <person name="Elias M."/>
            <person name="Eslava A.P."/>
            <person name="Glaser F."/>
            <person name="Grimwood J."/>
            <person name="Gutierrez G."/>
            <person name="Heitman J."/>
            <person name="Henrissat B."/>
            <person name="Iturriaga E.A."/>
            <person name="Lang B.F."/>
            <person name="Lavin J.L."/>
            <person name="Lee S."/>
            <person name="Li W."/>
            <person name="Lindquist E."/>
            <person name="Lopez-Garcia S."/>
            <person name="Luque E.M."/>
            <person name="Marcos A.T."/>
            <person name="Martin J."/>
            <person name="Mccluskey K."/>
            <person name="Medina H.R."/>
            <person name="Miralles-Duran A."/>
            <person name="Miyazaki A."/>
            <person name="Munoz-Torres E."/>
            <person name="Oguiza J.A."/>
            <person name="Ohm R."/>
            <person name="Olmedo M."/>
            <person name="Orejas M."/>
            <person name="Ortiz-Castellanos L."/>
            <person name="Pisabarro A.G."/>
            <person name="Rodriguez-Romero J."/>
            <person name="Ruiz-Herrera J."/>
            <person name="Ruiz-Vazquez R."/>
            <person name="Sanz C."/>
            <person name="Schackwitz W."/>
            <person name="Schmutz J."/>
            <person name="Shahriari M."/>
            <person name="Shelest E."/>
            <person name="Silva-Franco F."/>
            <person name="Soanes D."/>
            <person name="Syed K."/>
            <person name="Tagua V.G."/>
            <person name="Talbot N.J."/>
            <person name="Thon M."/>
            <person name="De Vries R.P."/>
            <person name="Wiebenga A."/>
            <person name="Yadav J.S."/>
            <person name="Braun E.L."/>
            <person name="Baker S."/>
            <person name="Garre V."/>
            <person name="Horwitz B."/>
            <person name="Torres-Martinez S."/>
            <person name="Idnurm A."/>
            <person name="Herrera-Estrella A."/>
            <person name="Gabaldon T."/>
            <person name="Grigoriev I.V."/>
        </authorList>
    </citation>
    <scope>NUCLEOTIDE SEQUENCE [LARGE SCALE GENOMIC DNA]</scope>
    <source>
        <strain evidence="2 3">CBS 277.49</strain>
    </source>
</reference>
<dbReference type="AlphaFoldDB" id="A0A162YVC5"/>
<dbReference type="InterPro" id="IPR036047">
    <property type="entry name" value="F-box-like_dom_sf"/>
</dbReference>
<evidence type="ECO:0000259" key="1">
    <source>
        <dbReference type="Pfam" id="PF12937"/>
    </source>
</evidence>
<gene>
    <name evidence="2" type="ORF">MUCCIDRAFT_84993</name>
</gene>
<name>A0A162YVC5_MUCCL</name>